<evidence type="ECO:0000259" key="4">
    <source>
        <dbReference type="Pfam" id="PF26173"/>
    </source>
</evidence>
<keyword evidence="9" id="KW-1185">Reference proteome</keyword>
<feature type="non-terminal residue" evidence="8">
    <location>
        <position position="1329"/>
    </location>
</feature>
<dbReference type="Pfam" id="PF26190">
    <property type="entry name" value="Ig_NPHP4_1st"/>
    <property type="match status" value="1"/>
</dbReference>
<protein>
    <recommendedName>
        <fullName evidence="10">Nephrocystin-4</fullName>
    </recommendedName>
</protein>
<dbReference type="HOGENOM" id="CLU_004882_0_0_1"/>
<dbReference type="PANTHER" id="PTHR31043">
    <property type="entry name" value="NEPHROCYSTIN-4"/>
    <property type="match status" value="1"/>
</dbReference>
<dbReference type="PANTHER" id="PTHR31043:SF3">
    <property type="entry name" value="NEPHROCYSTIN-4"/>
    <property type="match status" value="1"/>
</dbReference>
<evidence type="ECO:0008006" key="10">
    <source>
        <dbReference type="Google" id="ProtNLM"/>
    </source>
</evidence>
<feature type="signal peptide" evidence="2">
    <location>
        <begin position="1"/>
        <end position="24"/>
    </location>
</feature>
<dbReference type="CTD" id="20232485"/>
<dbReference type="RefSeq" id="XP_009060464.1">
    <property type="nucleotide sequence ID" value="XM_009062216.1"/>
</dbReference>
<dbReference type="STRING" id="225164.V4A683"/>
<dbReference type="GO" id="GO:0090090">
    <property type="term" value="P:negative regulation of canonical Wnt signaling pathway"/>
    <property type="evidence" value="ECO:0007669"/>
    <property type="project" value="InterPro"/>
</dbReference>
<feature type="compositionally biased region" description="Basic residues" evidence="1">
    <location>
        <begin position="296"/>
        <end position="305"/>
    </location>
</feature>
<feature type="domain" description="NPHP4 SK-like" evidence="4">
    <location>
        <begin position="887"/>
        <end position="951"/>
    </location>
</feature>
<dbReference type="InterPro" id="IPR058686">
    <property type="entry name" value="Ig_NPHP4_3rd"/>
</dbReference>
<feature type="domain" description="NPHP4 Ig-like" evidence="7">
    <location>
        <begin position="955"/>
        <end position="1109"/>
    </location>
</feature>
<feature type="domain" description="NPHP4 Ig-like" evidence="3">
    <location>
        <begin position="1224"/>
        <end position="1307"/>
    </location>
</feature>
<proteinExistence type="predicted"/>
<reference evidence="8 9" key="1">
    <citation type="journal article" date="2013" name="Nature">
        <title>Insights into bilaterian evolution from three spiralian genomes.</title>
        <authorList>
            <person name="Simakov O."/>
            <person name="Marletaz F."/>
            <person name="Cho S.J."/>
            <person name="Edsinger-Gonzales E."/>
            <person name="Havlak P."/>
            <person name="Hellsten U."/>
            <person name="Kuo D.H."/>
            <person name="Larsson T."/>
            <person name="Lv J."/>
            <person name="Arendt D."/>
            <person name="Savage R."/>
            <person name="Osoegawa K."/>
            <person name="de Jong P."/>
            <person name="Grimwood J."/>
            <person name="Chapman J.A."/>
            <person name="Shapiro H."/>
            <person name="Aerts A."/>
            <person name="Otillar R.P."/>
            <person name="Terry A.Y."/>
            <person name="Boore J.L."/>
            <person name="Grigoriev I.V."/>
            <person name="Lindberg D.R."/>
            <person name="Seaver E.C."/>
            <person name="Weisblat D.A."/>
            <person name="Putnam N.H."/>
            <person name="Rokhsar D.S."/>
        </authorList>
    </citation>
    <scope>NUCLEOTIDE SEQUENCE [LARGE SCALE GENOMIC DNA]</scope>
</reference>
<feature type="domain" description="NPHP4 Ig-like" evidence="6">
    <location>
        <begin position="1116"/>
        <end position="1212"/>
    </location>
</feature>
<feature type="compositionally biased region" description="Low complexity" evidence="1">
    <location>
        <begin position="306"/>
        <end position="315"/>
    </location>
</feature>
<dbReference type="InterPro" id="IPR058687">
    <property type="entry name" value="Ig_NPHP4_1st"/>
</dbReference>
<evidence type="ECO:0000256" key="1">
    <source>
        <dbReference type="SAM" id="MobiDB-lite"/>
    </source>
</evidence>
<dbReference type="InterPro" id="IPR058765">
    <property type="entry name" value="NPHP4_C2-like"/>
</dbReference>
<sequence>MFIILSELIYTVLIISFQVPGSQAEYQISVSLFDLKFKCFFGKQWIGPVVPCGQSKKINYKQNIYFHTAYKNSNILGVIEIIVHTTDEFGKVRRLSCGWGVIRFFKHNEDIPDSSRGLPLTLQTSAIYYGSPRALFFLEDPLEENELMRPIQDCQAHYTVCTHKALLNVLHLIPENVIVGSQDVVPGLVDGRDAGKDKFKKPKLLNTVSVHMEHFSLHLQPYVDKFEEELCNFLKYDRSQRENRSIEGLQVSIAERRLQIGVHNGLCYVEKPQTVLLEEKHAPTSRKPTASPSVRRSSKFTHKRTGSTGSAGSQSTNLVLKNPVQINDISEDPLFAVILKLEYVIAEPLSENDRRMSLSYARAHTRTVSLRWAIWNPFLHPNQSEIHLGLIGGNKQSPDEEFIYKMPDTDMQEESVSKTAGGLAMFLMLSVPPLSYNNQMSGLSISYNGLSPHTDAGYTGGINGSMASIRSEGGESLIYESGPTSNQLYAASLQVPTHAQGGIQPQLYQQTQPGMHVAPPVYNQMYMAQQAAIFQANVMAQVGPESELREMPYRPAHTPTLTPVPLPVGGQGLSRAAYARLYTAGFKTILDKNGEPPEVIDPLSRININLQREHADPLQTNEIVFQFLAFSKMLTFDANGPKKNSGSVFFTFQFYRFPQMTTERLLLSEPQNELTSSSESLPFILKRLDGNTVHLTPGYEVRYYVDPTYLKPGEGFLFLQHLSRQILHIDVWDGDSLLQIGSCAVDLKYLCRSGNEAVQTTFELDVIKTDYPDEMSAVSDDRTGVKAPGSHSSLQGKLHLRMANIGHALDSRTGKIDMSPLPSKSQVIVSQTAGNSKYKGGSLSHTANVKMVKKARAHHLADNREVATLLFSDKTTMPHNDENEVTREGDAEKQRKLARMQAIRQMSSTDKPPSSVMGYRKDKADRTRDLKTIEIYRLQTKRDGILSMLNESITTEHTIFPSFGTTEFFEFVFRNPFNTEQTITVECSDPDLQVVTSTREWRHFKTLGQLPTQLEENMFSKDSQSDSPQLFLRAKETVNIPLRFRSYLTDQSTQPQMPVDQLKNNKQSTFKTGDNQMEDLMQSRVIKVYFKSEESKAVAILSLKVEPQPHVIDQTFRFYHPEQSFLKKAIRLPPFHTLPGNPVGGNSVNKVFVRCSDDNVITDSKATQPGEPHDVFFKVAMGASPQRKRFFIAIYIDPFLSRPIQIWQVYVHALQRVDLACVEGQTSRFNLLLKGTQASRLVRCYSSNEVEMQLSPNDQFMLAAGAVHELNVAVRCNTVGNISYYINVVDVEYHQLVRSWLVCVNCRAPIVTRTYDLILPVGGGKGSSK</sequence>
<dbReference type="Pfam" id="PF26015">
    <property type="entry name" value="Ig_NPH4_3rd"/>
    <property type="match status" value="1"/>
</dbReference>
<dbReference type="GO" id="GO:0036064">
    <property type="term" value="C:ciliary basal body"/>
    <property type="evidence" value="ECO:0007669"/>
    <property type="project" value="TreeGrafter"/>
</dbReference>
<organism evidence="8 9">
    <name type="scientific">Lottia gigantea</name>
    <name type="common">Giant owl limpet</name>
    <dbReference type="NCBI Taxonomy" id="225164"/>
    <lineage>
        <taxon>Eukaryota</taxon>
        <taxon>Metazoa</taxon>
        <taxon>Spiralia</taxon>
        <taxon>Lophotrochozoa</taxon>
        <taxon>Mollusca</taxon>
        <taxon>Gastropoda</taxon>
        <taxon>Patellogastropoda</taxon>
        <taxon>Lottioidea</taxon>
        <taxon>Lottiidae</taxon>
        <taxon>Lottia</taxon>
    </lineage>
</organism>
<dbReference type="GO" id="GO:1904491">
    <property type="term" value="P:protein localization to ciliary transition zone"/>
    <property type="evidence" value="ECO:0007669"/>
    <property type="project" value="TreeGrafter"/>
</dbReference>
<evidence type="ECO:0000259" key="5">
    <source>
        <dbReference type="Pfam" id="PF26186"/>
    </source>
</evidence>
<name>V4A683_LOTGI</name>
<dbReference type="GeneID" id="20232485"/>
<dbReference type="InterPro" id="IPR058764">
    <property type="entry name" value="NPHP4_SK"/>
</dbReference>
<evidence type="ECO:0000313" key="9">
    <source>
        <dbReference type="Proteomes" id="UP000030746"/>
    </source>
</evidence>
<keyword evidence="2" id="KW-0732">Signal</keyword>
<feature type="chain" id="PRO_5004716616" description="Nephrocystin-4" evidence="2">
    <location>
        <begin position="25"/>
        <end position="1329"/>
    </location>
</feature>
<dbReference type="Pfam" id="PF26189">
    <property type="entry name" value="Ig_NPHP4_2nd"/>
    <property type="match status" value="1"/>
</dbReference>
<dbReference type="Pfam" id="PF26186">
    <property type="entry name" value="NPHP4_C2_3rd"/>
    <property type="match status" value="1"/>
</dbReference>
<dbReference type="Proteomes" id="UP000030746">
    <property type="component" value="Unassembled WGS sequence"/>
</dbReference>
<gene>
    <name evidence="8" type="ORF">LOTGIDRAFT_125375</name>
</gene>
<evidence type="ECO:0000259" key="3">
    <source>
        <dbReference type="Pfam" id="PF26015"/>
    </source>
</evidence>
<dbReference type="OMA" id="FLLEYTF"/>
<feature type="region of interest" description="Disordered" evidence="1">
    <location>
        <begin position="280"/>
        <end position="315"/>
    </location>
</feature>
<feature type="domain" description="NPHP4 C2-like" evidence="5">
    <location>
        <begin position="576"/>
        <end position="807"/>
    </location>
</feature>
<evidence type="ECO:0000259" key="6">
    <source>
        <dbReference type="Pfam" id="PF26189"/>
    </source>
</evidence>
<evidence type="ECO:0000259" key="7">
    <source>
        <dbReference type="Pfam" id="PF26190"/>
    </source>
</evidence>
<accession>V4A683</accession>
<dbReference type="CDD" id="cd22239">
    <property type="entry name" value="NPHP4"/>
    <property type="match status" value="1"/>
</dbReference>
<feature type="compositionally biased region" description="Polar residues" evidence="1">
    <location>
        <begin position="286"/>
        <end position="295"/>
    </location>
</feature>
<dbReference type="GO" id="GO:0035869">
    <property type="term" value="C:ciliary transition zone"/>
    <property type="evidence" value="ECO:0007669"/>
    <property type="project" value="TreeGrafter"/>
</dbReference>
<dbReference type="InterPro" id="IPR058688">
    <property type="entry name" value="Ig_NPHP4_2nd"/>
</dbReference>
<evidence type="ECO:0000313" key="8">
    <source>
        <dbReference type="EMBL" id="ESO88791.1"/>
    </source>
</evidence>
<dbReference type="GO" id="GO:0097546">
    <property type="term" value="C:ciliary base"/>
    <property type="evidence" value="ECO:0007669"/>
    <property type="project" value="TreeGrafter"/>
</dbReference>
<dbReference type="Pfam" id="PF26173">
    <property type="entry name" value="NPHP4_SK"/>
    <property type="match status" value="1"/>
</dbReference>
<feature type="region of interest" description="Disordered" evidence="1">
    <location>
        <begin position="903"/>
        <end position="923"/>
    </location>
</feature>
<dbReference type="EMBL" id="KB202620">
    <property type="protein sequence ID" value="ESO88791.1"/>
    <property type="molecule type" value="Genomic_DNA"/>
</dbReference>
<dbReference type="InterPro" id="IPR029775">
    <property type="entry name" value="NPHP4"/>
</dbReference>
<evidence type="ECO:0000256" key="2">
    <source>
        <dbReference type="SAM" id="SignalP"/>
    </source>
</evidence>
<dbReference type="GO" id="GO:0097730">
    <property type="term" value="C:non-motile cilium"/>
    <property type="evidence" value="ECO:0007669"/>
    <property type="project" value="InterPro"/>
</dbReference>
<dbReference type="OrthoDB" id="313446at2759"/>
<dbReference type="KEGG" id="lgi:LOTGIDRAFT_125375"/>